<dbReference type="AlphaFoldDB" id="A0A7G9WCY2"/>
<keyword evidence="8 9" id="KW-0961">Cell wall biogenesis/degradation</keyword>
<feature type="transmembrane region" description="Helical" evidence="8">
    <location>
        <begin position="265"/>
        <end position="283"/>
    </location>
</feature>
<feature type="transmembrane region" description="Helical" evidence="8">
    <location>
        <begin position="440"/>
        <end position="458"/>
    </location>
</feature>
<comment type="subcellular location">
    <subcellularLocation>
        <location evidence="1 8">Cell membrane</location>
        <topology evidence="1 8">Multi-pass membrane protein</topology>
    </subcellularLocation>
</comment>
<dbReference type="GO" id="GO:0015648">
    <property type="term" value="F:lipid-linked peptidoglycan transporter activity"/>
    <property type="evidence" value="ECO:0007669"/>
    <property type="project" value="UniProtKB-UniRule"/>
</dbReference>
<feature type="transmembrane region" description="Helical" evidence="8">
    <location>
        <begin position="337"/>
        <end position="356"/>
    </location>
</feature>
<evidence type="ECO:0000256" key="1">
    <source>
        <dbReference type="ARBA" id="ARBA00004651"/>
    </source>
</evidence>
<proteinExistence type="inferred from homology"/>
<gene>
    <name evidence="8 10" type="primary">murJ</name>
    <name evidence="10" type="ORF">HYG86_18075</name>
</gene>
<feature type="transmembrane region" description="Helical" evidence="8">
    <location>
        <begin position="87"/>
        <end position="107"/>
    </location>
</feature>
<feature type="transmembrane region" description="Helical" evidence="8">
    <location>
        <begin position="377"/>
        <end position="396"/>
    </location>
</feature>
<feature type="transmembrane region" description="Helical" evidence="8">
    <location>
        <begin position="179"/>
        <end position="200"/>
    </location>
</feature>
<name>A0A7G9WCY2_ALKCA</name>
<protein>
    <recommendedName>
        <fullName evidence="8">Probable lipid II flippase MurJ</fullName>
    </recommendedName>
</protein>
<dbReference type="GO" id="GO:0009252">
    <property type="term" value="P:peptidoglycan biosynthetic process"/>
    <property type="evidence" value="ECO:0007669"/>
    <property type="project" value="UniProtKB-UniRule"/>
</dbReference>
<feature type="transmembrane region" description="Helical" evidence="8">
    <location>
        <begin position="304"/>
        <end position="325"/>
    </location>
</feature>
<keyword evidence="11" id="KW-1185">Reference proteome</keyword>
<comment type="similarity">
    <text evidence="8 9">Belongs to the MurJ/MviN family.</text>
</comment>
<evidence type="ECO:0000256" key="5">
    <source>
        <dbReference type="ARBA" id="ARBA00022984"/>
    </source>
</evidence>
<evidence type="ECO:0000313" key="11">
    <source>
        <dbReference type="Proteomes" id="UP000516160"/>
    </source>
</evidence>
<dbReference type="HAMAP" id="MF_02078">
    <property type="entry name" value="MurJ_MviN"/>
    <property type="match status" value="1"/>
</dbReference>
<evidence type="ECO:0000256" key="8">
    <source>
        <dbReference type="HAMAP-Rule" id="MF_02078"/>
    </source>
</evidence>
<dbReference type="GO" id="GO:0008360">
    <property type="term" value="P:regulation of cell shape"/>
    <property type="evidence" value="ECO:0007669"/>
    <property type="project" value="UniProtKB-UniRule"/>
</dbReference>
<evidence type="ECO:0000256" key="3">
    <source>
        <dbReference type="ARBA" id="ARBA00022692"/>
    </source>
</evidence>
<dbReference type="KEGG" id="acae:HYG86_18075"/>
<keyword evidence="6 8" id="KW-1133">Transmembrane helix</keyword>
<feature type="transmembrane region" description="Helical" evidence="8">
    <location>
        <begin position="464"/>
        <end position="485"/>
    </location>
</feature>
<keyword evidence="3 8" id="KW-0812">Transmembrane</keyword>
<feature type="transmembrane region" description="Helical" evidence="8">
    <location>
        <begin position="127"/>
        <end position="146"/>
    </location>
</feature>
<dbReference type="UniPathway" id="UPA00219"/>
<dbReference type="CDD" id="cd13123">
    <property type="entry name" value="MATE_MurJ_like"/>
    <property type="match status" value="1"/>
</dbReference>
<evidence type="ECO:0000256" key="9">
    <source>
        <dbReference type="PIRNR" id="PIRNR002869"/>
    </source>
</evidence>
<keyword evidence="4 8" id="KW-0133">Cell shape</keyword>
<dbReference type="Proteomes" id="UP000516160">
    <property type="component" value="Chromosome"/>
</dbReference>
<sequence length="504" mass="54309">MKKTAILLMILTIVSKFVGFGREITLSYFYGASAISDAYLISLTIPQTIFAFIGAAIATCFVPMYSGIKKNQGPRQANRFTSNLTNITLVLCTGFFIFGMIFTAPVVRMFASGFEGDTLALAVRFSRVTLFGIYFSGLTYVFTAYLQVNNNFGIPALTGFPFNFAIIISIVLSSSVDTIFLSYGVVLAMILQLLLLVPFVKDVGYKHKFNLNIKDENIKKILYLAMPVILGSSVNQINKLVDRTLASRLAVGGISALNYASRLNGFVFGIFVVSISTAMYPMISKMAAENNMDGLKKSLGEAISGTNLLVVPAAVGSMLFAQPIVELLFGRGSFDGQALKMTSTALFFYSIGMIGYGLREVLTRAFYSLQDTKTPKINAAISVVVNIVLNFVLSAFLGIGGLALATSISALFCTGLLFISLRKKVGYLGLKNIGESFAKICIASGVMGVVARVVYAILNDFSASVALVAAIGVGAVVYFVLVFLLRIDAVDSITSGVKRRLRAR</sequence>
<comment type="pathway">
    <text evidence="8">Cell wall biogenesis; peptidoglycan biosynthesis.</text>
</comment>
<dbReference type="NCBIfam" id="TIGR01695">
    <property type="entry name" value="murJ_mviN"/>
    <property type="match status" value="1"/>
</dbReference>
<dbReference type="PRINTS" id="PR01806">
    <property type="entry name" value="VIRFACTRMVIN"/>
</dbReference>
<dbReference type="PANTHER" id="PTHR47019:SF1">
    <property type="entry name" value="LIPID II FLIPPASE MURJ"/>
    <property type="match status" value="1"/>
</dbReference>
<evidence type="ECO:0000256" key="2">
    <source>
        <dbReference type="ARBA" id="ARBA00022475"/>
    </source>
</evidence>
<keyword evidence="5 8" id="KW-0573">Peptidoglycan synthesis</keyword>
<feature type="transmembrane region" description="Helical" evidence="8">
    <location>
        <begin position="45"/>
        <end position="66"/>
    </location>
</feature>
<dbReference type="InterPro" id="IPR004268">
    <property type="entry name" value="MurJ"/>
</dbReference>
<dbReference type="GO" id="GO:0034204">
    <property type="term" value="P:lipid translocation"/>
    <property type="evidence" value="ECO:0007669"/>
    <property type="project" value="TreeGrafter"/>
</dbReference>
<dbReference type="EMBL" id="CP058559">
    <property type="protein sequence ID" value="QNO16544.1"/>
    <property type="molecule type" value="Genomic_DNA"/>
</dbReference>
<evidence type="ECO:0000256" key="6">
    <source>
        <dbReference type="ARBA" id="ARBA00022989"/>
    </source>
</evidence>
<dbReference type="PANTHER" id="PTHR47019">
    <property type="entry name" value="LIPID II FLIPPASE MURJ"/>
    <property type="match status" value="1"/>
</dbReference>
<dbReference type="GO" id="GO:0071555">
    <property type="term" value="P:cell wall organization"/>
    <property type="evidence" value="ECO:0007669"/>
    <property type="project" value="UniProtKB-UniRule"/>
</dbReference>
<feature type="transmembrane region" description="Helical" evidence="8">
    <location>
        <begin position="153"/>
        <end position="173"/>
    </location>
</feature>
<keyword evidence="7 8" id="KW-0472">Membrane</keyword>
<evidence type="ECO:0000256" key="7">
    <source>
        <dbReference type="ARBA" id="ARBA00023136"/>
    </source>
</evidence>
<dbReference type="Pfam" id="PF03023">
    <property type="entry name" value="MurJ"/>
    <property type="match status" value="1"/>
</dbReference>
<dbReference type="InterPro" id="IPR051050">
    <property type="entry name" value="Lipid_II_flippase_MurJ/MviN"/>
</dbReference>
<accession>A0A7G9WCY2</accession>
<evidence type="ECO:0000256" key="4">
    <source>
        <dbReference type="ARBA" id="ARBA00022960"/>
    </source>
</evidence>
<dbReference type="PIRSF" id="PIRSF002869">
    <property type="entry name" value="MviN"/>
    <property type="match status" value="1"/>
</dbReference>
<feature type="transmembrane region" description="Helical" evidence="8">
    <location>
        <begin position="221"/>
        <end position="238"/>
    </location>
</feature>
<keyword evidence="2 8" id="KW-1003">Cell membrane</keyword>
<comment type="function">
    <text evidence="8 9">Involved in peptidoglycan biosynthesis. Transports lipid-linked peptidoglycan precursors from the inner to the outer leaflet of the cytoplasmic membrane.</text>
</comment>
<evidence type="ECO:0000313" key="10">
    <source>
        <dbReference type="EMBL" id="QNO16544.1"/>
    </source>
</evidence>
<feature type="transmembrane region" description="Helical" evidence="8">
    <location>
        <begin position="402"/>
        <end position="419"/>
    </location>
</feature>
<organism evidence="10 11">
    <name type="scientific">Alkalicella caledoniensis</name>
    <dbReference type="NCBI Taxonomy" id="2731377"/>
    <lineage>
        <taxon>Bacteria</taxon>
        <taxon>Bacillati</taxon>
        <taxon>Bacillota</taxon>
        <taxon>Clostridia</taxon>
        <taxon>Eubacteriales</taxon>
        <taxon>Proteinivoracaceae</taxon>
        <taxon>Alkalicella</taxon>
    </lineage>
</organism>
<keyword evidence="8 9" id="KW-0813">Transport</keyword>
<dbReference type="GO" id="GO:0005886">
    <property type="term" value="C:plasma membrane"/>
    <property type="evidence" value="ECO:0007669"/>
    <property type="project" value="UniProtKB-SubCell"/>
</dbReference>
<reference evidence="10 11" key="1">
    <citation type="submission" date="2020-07" db="EMBL/GenBank/DDBJ databases">
        <title>Alkalicella. sp. LB2 genome.</title>
        <authorList>
            <person name="Postec A."/>
            <person name="Quemeneur M."/>
        </authorList>
    </citation>
    <scope>NUCLEOTIDE SEQUENCE [LARGE SCALE GENOMIC DNA]</scope>
    <source>
        <strain evidence="10 11">LB2</strain>
    </source>
</reference>
<dbReference type="RefSeq" id="WP_246451841.1">
    <property type="nucleotide sequence ID" value="NZ_CP058559.1"/>
</dbReference>